<evidence type="ECO:0000259" key="13">
    <source>
        <dbReference type="PROSITE" id="PS51826"/>
    </source>
</evidence>
<dbReference type="InterPro" id="IPR001078">
    <property type="entry name" value="2-oxoacid_DH_actylTfrase"/>
</dbReference>
<comment type="subcellular location">
    <subcellularLocation>
        <location evidence="2">Mitochondrion matrix</location>
    </subcellularLocation>
</comment>
<evidence type="ECO:0000256" key="3">
    <source>
        <dbReference type="ARBA" id="ARBA00007317"/>
    </source>
</evidence>
<dbReference type="GO" id="GO:0043754">
    <property type="term" value="F:dihydrolipoamide branched chain acyltransferase activity"/>
    <property type="evidence" value="ECO:0007669"/>
    <property type="project" value="UniProtKB-EC"/>
</dbReference>
<keyword evidence="4 10" id="KW-0808">Transferase</keyword>
<dbReference type="SUPFAM" id="SSF52777">
    <property type="entry name" value="CoA-dependent acyltransferases"/>
    <property type="match status" value="1"/>
</dbReference>
<dbReference type="PANTHER" id="PTHR43178:SF5">
    <property type="entry name" value="LIPOAMIDE ACYLTRANSFERASE COMPONENT OF BRANCHED-CHAIN ALPHA-KETO ACID DEHYDROGENASE COMPLEX, MITOCHONDRIAL"/>
    <property type="match status" value="1"/>
</dbReference>
<feature type="region of interest" description="Disordered" evidence="11">
    <location>
        <begin position="106"/>
        <end position="128"/>
    </location>
</feature>
<dbReference type="EC" id="2.3.1.-" evidence="10"/>
<keyword evidence="8 10" id="KW-0012">Acyltransferase</keyword>
<dbReference type="FunFam" id="2.40.50.100:FF:000013">
    <property type="entry name" value="Dihydrolipoamide acetyltransferase component of pyruvate dehydrogenase complex"/>
    <property type="match status" value="1"/>
</dbReference>
<dbReference type="GO" id="GO:0005829">
    <property type="term" value="C:cytosol"/>
    <property type="evidence" value="ECO:0007669"/>
    <property type="project" value="UniProtKB-ARBA"/>
</dbReference>
<keyword evidence="6" id="KW-0809">Transit peptide</keyword>
<gene>
    <name evidence="14" type="primary">106667959</name>
</gene>
<dbReference type="KEGG" id="clec:106667959"/>
<accession>A0A8I6RUE4</accession>
<comment type="catalytic activity">
    <reaction evidence="9">
        <text>N(6)-[(R)-dihydrolipoyl]-L-lysyl-[protein] + 2-methylpropanoyl-CoA = N(6)-[(R)-S(8)-2-methylpropanoyldihydrolipoyl]-L-lysyl-[protein] + CoA</text>
        <dbReference type="Rhea" id="RHEA:18865"/>
        <dbReference type="Rhea" id="RHEA-COMP:10475"/>
        <dbReference type="Rhea" id="RHEA-COMP:10497"/>
        <dbReference type="ChEBI" id="CHEBI:57287"/>
        <dbReference type="ChEBI" id="CHEBI:57338"/>
        <dbReference type="ChEBI" id="CHEBI:83100"/>
        <dbReference type="ChEBI" id="CHEBI:83142"/>
        <dbReference type="EC" id="2.3.1.168"/>
    </reaction>
    <physiologicalReaction direction="left-to-right" evidence="9">
        <dbReference type="Rhea" id="RHEA:18866"/>
    </physiologicalReaction>
</comment>
<evidence type="ECO:0000256" key="4">
    <source>
        <dbReference type="ARBA" id="ARBA00022679"/>
    </source>
</evidence>
<keyword evidence="7" id="KW-0496">Mitochondrion</keyword>
<evidence type="ECO:0000313" key="14">
    <source>
        <dbReference type="EnsemblMetazoa" id="XP_014251784.1"/>
    </source>
</evidence>
<dbReference type="InterPro" id="IPR004167">
    <property type="entry name" value="PSBD"/>
</dbReference>
<dbReference type="EnsemblMetazoa" id="XM_014396298.2">
    <property type="protein sequence ID" value="XP_014251784.1"/>
    <property type="gene ID" value="LOC106667959"/>
</dbReference>
<dbReference type="SUPFAM" id="SSF47005">
    <property type="entry name" value="Peripheral subunit-binding domain of 2-oxo acid dehydrogenase complex"/>
    <property type="match status" value="1"/>
</dbReference>
<dbReference type="Gene3D" id="3.30.559.10">
    <property type="entry name" value="Chloramphenicol acetyltransferase-like domain"/>
    <property type="match status" value="1"/>
</dbReference>
<sequence length="442" mass="49273">MALRIIPKLINNSVRRRYLHLSSRHCKLIQFILSDIGEGIREVTVKDWFVKVGDKISQFDDICLVESDKASVNITSRYDGTVKRLYHGIGDTAFVGKALVDIDIPDDESASEKESDSEDAKDHVSEDRMKLVTEDKKVDERFKTLATPAVRRLAMAHNILLQDIKGTGKGGRVMKEDILKHIDQEESLAKLESSQKPQPPPQVEKQPRVTPSDRVVVISGIKKAMVKSMTLSNTIPSFGYSDDINVTKLVAAREEIKEMTKKLGLNITYMPFFLKALSKGLDKFPELNATVDEKCEKITVRGSHNIGVAIDTPDGLIVPNIKNVQDLSIVEISQQLNNLIVKAKERKLSFDDLSGGTFTISNIGIIGGTYVRPLINPPEVAILGIGKFQNTPIYVDDNLVKANMCQVSWAADHRVIDGATMARFANVWRDYVENPLYLMLNA</sequence>
<evidence type="ECO:0000256" key="2">
    <source>
        <dbReference type="ARBA" id="ARBA00004305"/>
    </source>
</evidence>
<comment type="cofactor">
    <cofactor evidence="1 10">
        <name>(R)-lipoate</name>
        <dbReference type="ChEBI" id="CHEBI:83088"/>
    </cofactor>
</comment>
<dbReference type="PROSITE" id="PS00189">
    <property type="entry name" value="LIPOYL"/>
    <property type="match status" value="1"/>
</dbReference>
<evidence type="ECO:0000256" key="9">
    <source>
        <dbReference type="ARBA" id="ARBA00051775"/>
    </source>
</evidence>
<dbReference type="Gene3D" id="4.10.320.10">
    <property type="entry name" value="E3-binding domain"/>
    <property type="match status" value="1"/>
</dbReference>
<evidence type="ECO:0000256" key="1">
    <source>
        <dbReference type="ARBA" id="ARBA00001938"/>
    </source>
</evidence>
<name>A0A8I6RUE4_CIMLE</name>
<dbReference type="SUPFAM" id="SSF51230">
    <property type="entry name" value="Single hybrid motif"/>
    <property type="match status" value="1"/>
</dbReference>
<dbReference type="Proteomes" id="UP000494040">
    <property type="component" value="Unassembled WGS sequence"/>
</dbReference>
<dbReference type="PANTHER" id="PTHR43178">
    <property type="entry name" value="DIHYDROLIPOAMIDE ACETYLTRANSFERASE COMPONENT OF PYRUVATE DEHYDROGENASE COMPLEX"/>
    <property type="match status" value="1"/>
</dbReference>
<dbReference type="GO" id="GO:0016407">
    <property type="term" value="F:acetyltransferase activity"/>
    <property type="evidence" value="ECO:0007669"/>
    <property type="project" value="TreeGrafter"/>
</dbReference>
<dbReference type="CDD" id="cd06849">
    <property type="entry name" value="lipoyl_domain"/>
    <property type="match status" value="1"/>
</dbReference>
<dbReference type="OrthoDB" id="202158at2759"/>
<dbReference type="Pfam" id="PF00198">
    <property type="entry name" value="2-oxoacid_dh"/>
    <property type="match status" value="1"/>
</dbReference>
<evidence type="ECO:0000256" key="7">
    <source>
        <dbReference type="ARBA" id="ARBA00023128"/>
    </source>
</evidence>
<feature type="region of interest" description="Disordered" evidence="11">
    <location>
        <begin position="189"/>
        <end position="211"/>
    </location>
</feature>
<organism evidence="14 15">
    <name type="scientific">Cimex lectularius</name>
    <name type="common">Bed bug</name>
    <name type="synonym">Acanthia lectularia</name>
    <dbReference type="NCBI Taxonomy" id="79782"/>
    <lineage>
        <taxon>Eukaryota</taxon>
        <taxon>Metazoa</taxon>
        <taxon>Ecdysozoa</taxon>
        <taxon>Arthropoda</taxon>
        <taxon>Hexapoda</taxon>
        <taxon>Insecta</taxon>
        <taxon>Pterygota</taxon>
        <taxon>Neoptera</taxon>
        <taxon>Paraneoptera</taxon>
        <taxon>Hemiptera</taxon>
        <taxon>Heteroptera</taxon>
        <taxon>Panheteroptera</taxon>
        <taxon>Cimicomorpha</taxon>
        <taxon>Cimicidae</taxon>
        <taxon>Cimex</taxon>
    </lineage>
</organism>
<dbReference type="Pfam" id="PF02817">
    <property type="entry name" value="E3_binding"/>
    <property type="match status" value="1"/>
</dbReference>
<evidence type="ECO:0000256" key="5">
    <source>
        <dbReference type="ARBA" id="ARBA00022823"/>
    </source>
</evidence>
<dbReference type="AlphaFoldDB" id="A0A8I6RUE4"/>
<dbReference type="InterPro" id="IPR000089">
    <property type="entry name" value="Biotin_lipoyl"/>
</dbReference>
<keyword evidence="15" id="KW-1185">Reference proteome</keyword>
<dbReference type="Pfam" id="PF00364">
    <property type="entry name" value="Biotin_lipoyl"/>
    <property type="match status" value="1"/>
</dbReference>
<evidence type="ECO:0000256" key="11">
    <source>
        <dbReference type="SAM" id="MobiDB-lite"/>
    </source>
</evidence>
<protein>
    <recommendedName>
        <fullName evidence="10">Dihydrolipoamide acetyltransferase component of pyruvate dehydrogenase complex</fullName>
        <ecNumber evidence="10">2.3.1.-</ecNumber>
    </recommendedName>
</protein>
<evidence type="ECO:0000256" key="10">
    <source>
        <dbReference type="RuleBase" id="RU003423"/>
    </source>
</evidence>
<reference evidence="14" key="1">
    <citation type="submission" date="2022-01" db="UniProtKB">
        <authorList>
            <consortium name="EnsemblMetazoa"/>
        </authorList>
    </citation>
    <scope>IDENTIFICATION</scope>
</reference>
<dbReference type="PROSITE" id="PS51826">
    <property type="entry name" value="PSBD"/>
    <property type="match status" value="1"/>
</dbReference>
<keyword evidence="5 10" id="KW-0450">Lipoyl</keyword>
<dbReference type="InterPro" id="IPR023213">
    <property type="entry name" value="CAT-like_dom_sf"/>
</dbReference>
<dbReference type="InterPro" id="IPR050743">
    <property type="entry name" value="2-oxoacid_DH_E2_comp"/>
</dbReference>
<evidence type="ECO:0000259" key="12">
    <source>
        <dbReference type="PROSITE" id="PS50968"/>
    </source>
</evidence>
<comment type="similarity">
    <text evidence="3 10">Belongs to the 2-oxoacid dehydrogenase family.</text>
</comment>
<dbReference type="GO" id="GO:0031405">
    <property type="term" value="F:lipoic acid binding"/>
    <property type="evidence" value="ECO:0007669"/>
    <property type="project" value="TreeGrafter"/>
</dbReference>
<dbReference type="FunFam" id="4.10.320.10:FF:000002">
    <property type="entry name" value="Dihydrolipoamide acetyltransferase component of pyruvate dehydrogenase complex"/>
    <property type="match status" value="1"/>
</dbReference>
<proteinExistence type="inferred from homology"/>
<dbReference type="InterPro" id="IPR011053">
    <property type="entry name" value="Single_hybrid_motif"/>
</dbReference>
<evidence type="ECO:0000313" key="15">
    <source>
        <dbReference type="Proteomes" id="UP000494040"/>
    </source>
</evidence>
<feature type="compositionally biased region" description="Basic and acidic residues" evidence="11">
    <location>
        <begin position="110"/>
        <end position="128"/>
    </location>
</feature>
<evidence type="ECO:0000256" key="8">
    <source>
        <dbReference type="ARBA" id="ARBA00023315"/>
    </source>
</evidence>
<dbReference type="InterPro" id="IPR036625">
    <property type="entry name" value="E3-bd_dom_sf"/>
</dbReference>
<dbReference type="FunFam" id="3.30.559.10:FF:000027">
    <property type="entry name" value="Dihydrolipoamide acetyltransferase component of pyruvate dehydrogenase complex"/>
    <property type="match status" value="1"/>
</dbReference>
<dbReference type="InterPro" id="IPR003016">
    <property type="entry name" value="2-oxoA_DH_lipoyl-BS"/>
</dbReference>
<dbReference type="Gene3D" id="2.40.50.100">
    <property type="match status" value="1"/>
</dbReference>
<evidence type="ECO:0000256" key="6">
    <source>
        <dbReference type="ARBA" id="ARBA00022946"/>
    </source>
</evidence>
<dbReference type="GO" id="GO:0005759">
    <property type="term" value="C:mitochondrial matrix"/>
    <property type="evidence" value="ECO:0007669"/>
    <property type="project" value="UniProtKB-SubCell"/>
</dbReference>
<feature type="domain" description="Peripheral subunit-binding (PSBD)" evidence="13">
    <location>
        <begin position="145"/>
        <end position="182"/>
    </location>
</feature>
<dbReference type="PROSITE" id="PS50968">
    <property type="entry name" value="BIOTINYL_LIPOYL"/>
    <property type="match status" value="1"/>
</dbReference>
<feature type="domain" description="Lipoyl-binding" evidence="12">
    <location>
        <begin position="28"/>
        <end position="103"/>
    </location>
</feature>
<dbReference type="OMA" id="MPFCIKA"/>